<dbReference type="GO" id="GO:0009847">
    <property type="term" value="P:spore germination"/>
    <property type="evidence" value="ECO:0007669"/>
    <property type="project" value="InterPro"/>
</dbReference>
<feature type="transmembrane region" description="Helical" evidence="8">
    <location>
        <begin position="44"/>
        <end position="61"/>
    </location>
</feature>
<dbReference type="PANTHER" id="PTHR34975">
    <property type="entry name" value="SPORE GERMINATION PROTEIN A2"/>
    <property type="match status" value="1"/>
</dbReference>
<dbReference type="PANTHER" id="PTHR34975:SF2">
    <property type="entry name" value="SPORE GERMINATION PROTEIN A2"/>
    <property type="match status" value="1"/>
</dbReference>
<keyword evidence="4" id="KW-0309">Germination</keyword>
<dbReference type="Proteomes" id="UP000198661">
    <property type="component" value="Unassembled WGS sequence"/>
</dbReference>
<keyword evidence="10" id="KW-1185">Reference proteome</keyword>
<keyword evidence="7 8" id="KW-0472">Membrane</keyword>
<dbReference type="RefSeq" id="WP_092038338.1">
    <property type="nucleotide sequence ID" value="NZ_FOOK01000014.1"/>
</dbReference>
<reference evidence="9 10" key="1">
    <citation type="submission" date="2016-10" db="EMBL/GenBank/DDBJ databases">
        <authorList>
            <person name="de Groot N.N."/>
        </authorList>
    </citation>
    <scope>NUCLEOTIDE SEQUENCE [LARGE SCALE GENOMIC DNA]</scope>
    <source>
        <strain evidence="9 10">DSM 44945</strain>
    </source>
</reference>
<dbReference type="AlphaFoldDB" id="A0A1I2NUP1"/>
<sequence>MIEKGRISGGQMALLLFVSTIGITVATIPYLAAKWAKQDMWMTPVPAAASGLVAFFLAYFLHRRFPGETVIQYCPRILGWLGKVIPLVFLLTYIHANSFVLRIYADFVNGVFLQKTPQVVVMGGMALLCAAAVRGGLETVARTAQFLALLTAGILGVVTFLSMPEWEMSNMLPILEHGFRSVARGAAAPASWFNDFFIATFLLPHVRKRDKAARWGVVGLVGSMLMLMVFHLIILFILGNQADRFLFPLFEAFRLINLAGFLEHVDAFLLAIWLFIIFIKITLMHYAVVLGTAQWLGLADYKPLSLPIALLLVAVGGWTVPTLTDLNQFFDGESFVYSSLVQIAIPLSLLAVAVIRRVKRPRGEDGTSWERDR</sequence>
<evidence type="ECO:0000256" key="8">
    <source>
        <dbReference type="SAM" id="Phobius"/>
    </source>
</evidence>
<evidence type="ECO:0000256" key="3">
    <source>
        <dbReference type="ARBA" id="ARBA00022448"/>
    </source>
</evidence>
<feature type="transmembrane region" description="Helical" evidence="8">
    <location>
        <begin position="304"/>
        <end position="323"/>
    </location>
</feature>
<name>A0A1I2NUP1_9BACL</name>
<feature type="transmembrane region" description="Helical" evidence="8">
    <location>
        <begin position="335"/>
        <end position="355"/>
    </location>
</feature>
<evidence type="ECO:0000313" key="10">
    <source>
        <dbReference type="Proteomes" id="UP000198661"/>
    </source>
</evidence>
<comment type="subcellular location">
    <subcellularLocation>
        <location evidence="1">Membrane</location>
        <topology evidence="1">Multi-pass membrane protein</topology>
    </subcellularLocation>
</comment>
<evidence type="ECO:0000256" key="4">
    <source>
        <dbReference type="ARBA" id="ARBA00022544"/>
    </source>
</evidence>
<feature type="transmembrane region" description="Helical" evidence="8">
    <location>
        <begin position="144"/>
        <end position="163"/>
    </location>
</feature>
<dbReference type="GO" id="GO:0016020">
    <property type="term" value="C:membrane"/>
    <property type="evidence" value="ECO:0007669"/>
    <property type="project" value="UniProtKB-SubCell"/>
</dbReference>
<feature type="transmembrane region" description="Helical" evidence="8">
    <location>
        <begin position="73"/>
        <end position="96"/>
    </location>
</feature>
<evidence type="ECO:0000256" key="7">
    <source>
        <dbReference type="ARBA" id="ARBA00023136"/>
    </source>
</evidence>
<dbReference type="NCBIfam" id="TIGR00912">
    <property type="entry name" value="2A0309"/>
    <property type="match status" value="1"/>
</dbReference>
<feature type="transmembrane region" description="Helical" evidence="8">
    <location>
        <begin position="267"/>
        <end position="292"/>
    </location>
</feature>
<keyword evidence="6 8" id="KW-1133">Transmembrane helix</keyword>
<keyword evidence="5 8" id="KW-0812">Transmembrane</keyword>
<dbReference type="Pfam" id="PF03845">
    <property type="entry name" value="Spore_permease"/>
    <property type="match status" value="1"/>
</dbReference>
<comment type="similarity">
    <text evidence="2">Belongs to the amino acid-polyamine-organocation (APC) superfamily. Spore germination protein (SGP) (TC 2.A.3.9) family.</text>
</comment>
<dbReference type="OrthoDB" id="2078716at2"/>
<protein>
    <submittedName>
        <fullName evidence="9">Spore germination protein KB</fullName>
    </submittedName>
</protein>
<evidence type="ECO:0000256" key="5">
    <source>
        <dbReference type="ARBA" id="ARBA00022692"/>
    </source>
</evidence>
<feature type="transmembrane region" description="Helical" evidence="8">
    <location>
        <begin position="12"/>
        <end position="32"/>
    </location>
</feature>
<feature type="transmembrane region" description="Helical" evidence="8">
    <location>
        <begin position="183"/>
        <end position="203"/>
    </location>
</feature>
<proteinExistence type="inferred from homology"/>
<keyword evidence="3" id="KW-0813">Transport</keyword>
<feature type="transmembrane region" description="Helical" evidence="8">
    <location>
        <begin position="116"/>
        <end position="137"/>
    </location>
</feature>
<gene>
    <name evidence="9" type="ORF">SAMN04488025_11483</name>
</gene>
<feature type="transmembrane region" description="Helical" evidence="8">
    <location>
        <begin position="215"/>
        <end position="238"/>
    </location>
</feature>
<evidence type="ECO:0000256" key="1">
    <source>
        <dbReference type="ARBA" id="ARBA00004141"/>
    </source>
</evidence>
<evidence type="ECO:0000256" key="6">
    <source>
        <dbReference type="ARBA" id="ARBA00022989"/>
    </source>
</evidence>
<accession>A0A1I2NUP1</accession>
<organism evidence="9 10">
    <name type="scientific">Planifilum fulgidum</name>
    <dbReference type="NCBI Taxonomy" id="201973"/>
    <lineage>
        <taxon>Bacteria</taxon>
        <taxon>Bacillati</taxon>
        <taxon>Bacillota</taxon>
        <taxon>Bacilli</taxon>
        <taxon>Bacillales</taxon>
        <taxon>Thermoactinomycetaceae</taxon>
        <taxon>Planifilum</taxon>
    </lineage>
</organism>
<evidence type="ECO:0000256" key="2">
    <source>
        <dbReference type="ARBA" id="ARBA00007998"/>
    </source>
</evidence>
<dbReference type="STRING" id="201973.SAMN04488025_11483"/>
<evidence type="ECO:0000313" key="9">
    <source>
        <dbReference type="EMBL" id="SFG07604.1"/>
    </source>
</evidence>
<dbReference type="EMBL" id="FOOK01000014">
    <property type="protein sequence ID" value="SFG07604.1"/>
    <property type="molecule type" value="Genomic_DNA"/>
</dbReference>
<dbReference type="InterPro" id="IPR004761">
    <property type="entry name" value="Spore_GerAB"/>
</dbReference>